<dbReference type="EMBL" id="CP001341">
    <property type="protein sequence ID" value="ACL38589.1"/>
    <property type="molecule type" value="Genomic_DNA"/>
</dbReference>
<dbReference type="KEGG" id="ach:Achl_0590"/>
<dbReference type="AlphaFoldDB" id="B8HBA4"/>
<proteinExistence type="predicted"/>
<evidence type="ECO:0000313" key="1">
    <source>
        <dbReference type="EMBL" id="ACL38589.1"/>
    </source>
</evidence>
<name>B8HBA4_PSECP</name>
<keyword evidence="2" id="KW-1185">Reference proteome</keyword>
<evidence type="ECO:0000313" key="2">
    <source>
        <dbReference type="Proteomes" id="UP000002505"/>
    </source>
</evidence>
<gene>
    <name evidence="1" type="ordered locus">Achl_0590</name>
</gene>
<protein>
    <submittedName>
        <fullName evidence="1">Uncharacterized protein</fullName>
    </submittedName>
</protein>
<sequence length="57" mass="6436">MLGAADLHTVGFEEKLLLRRAGRYKPQDVPALGDFFHLTGGYHMRMLHDLDVVANLE</sequence>
<organism evidence="1 2">
    <name type="scientific">Pseudarthrobacter chlorophenolicus (strain ATCC 700700 / DSM 12829 / CIP 107037 / JCM 12360 / KCTC 9906 / NCIMB 13794 / A6)</name>
    <name type="common">Arthrobacter chlorophenolicus</name>
    <dbReference type="NCBI Taxonomy" id="452863"/>
    <lineage>
        <taxon>Bacteria</taxon>
        <taxon>Bacillati</taxon>
        <taxon>Actinomycetota</taxon>
        <taxon>Actinomycetes</taxon>
        <taxon>Micrococcales</taxon>
        <taxon>Micrococcaceae</taxon>
        <taxon>Pseudarthrobacter</taxon>
    </lineage>
</organism>
<dbReference type="Proteomes" id="UP000002505">
    <property type="component" value="Chromosome"/>
</dbReference>
<reference evidence="1" key="1">
    <citation type="submission" date="2009-01" db="EMBL/GenBank/DDBJ databases">
        <title>Complete sequence of chromosome of Arthrobacter chlorophenolicus A6.</title>
        <authorList>
            <consortium name="US DOE Joint Genome Institute"/>
            <person name="Lucas S."/>
            <person name="Copeland A."/>
            <person name="Lapidus A."/>
            <person name="Glavina del Rio T."/>
            <person name="Tice H."/>
            <person name="Bruce D."/>
            <person name="Goodwin L."/>
            <person name="Pitluck S."/>
            <person name="Goltsman E."/>
            <person name="Clum A."/>
            <person name="Larimer F."/>
            <person name="Land M."/>
            <person name="Hauser L."/>
            <person name="Kyrpides N."/>
            <person name="Mikhailova N."/>
            <person name="Jansson J."/>
            <person name="Richardson P."/>
        </authorList>
    </citation>
    <scope>NUCLEOTIDE SEQUENCE [LARGE SCALE GENOMIC DNA]</scope>
    <source>
        <strain evidence="1">A6</strain>
    </source>
</reference>
<accession>B8HBA4</accession>
<dbReference type="HOGENOM" id="CLU_2986513_0_0_11"/>